<gene>
    <name evidence="2" type="ORF">ENS59_03955</name>
</gene>
<proteinExistence type="predicted"/>
<name>A0A7C3E681_9SPIR</name>
<reference evidence="2" key="1">
    <citation type="journal article" date="2020" name="mSystems">
        <title>Genome- and Community-Level Interaction Insights into Carbon Utilization and Element Cycling Functions of Hydrothermarchaeota in Hydrothermal Sediment.</title>
        <authorList>
            <person name="Zhou Z."/>
            <person name="Liu Y."/>
            <person name="Xu W."/>
            <person name="Pan J."/>
            <person name="Luo Z.H."/>
            <person name="Li M."/>
        </authorList>
    </citation>
    <scope>NUCLEOTIDE SEQUENCE [LARGE SCALE GENOMIC DNA]</scope>
    <source>
        <strain evidence="2">SpSt-503</strain>
    </source>
</reference>
<comment type="caution">
    <text evidence="2">The sequence shown here is derived from an EMBL/GenBank/DDBJ whole genome shotgun (WGS) entry which is preliminary data.</text>
</comment>
<evidence type="ECO:0000259" key="1">
    <source>
        <dbReference type="PROSITE" id="PS51704"/>
    </source>
</evidence>
<dbReference type="Pfam" id="PF03009">
    <property type="entry name" value="GDPD"/>
    <property type="match status" value="1"/>
</dbReference>
<dbReference type="SUPFAM" id="SSF51695">
    <property type="entry name" value="PLC-like phosphodiesterases"/>
    <property type="match status" value="1"/>
</dbReference>
<dbReference type="AlphaFoldDB" id="A0A7C3E681"/>
<dbReference type="GO" id="GO:0008081">
    <property type="term" value="F:phosphoric diester hydrolase activity"/>
    <property type="evidence" value="ECO:0007669"/>
    <property type="project" value="InterPro"/>
</dbReference>
<feature type="domain" description="GP-PDE" evidence="1">
    <location>
        <begin position="17"/>
        <end position="284"/>
    </location>
</feature>
<dbReference type="InterPro" id="IPR017946">
    <property type="entry name" value="PLC-like_Pdiesterase_TIM-brl"/>
</dbReference>
<dbReference type="PANTHER" id="PTHR46211:SF1">
    <property type="entry name" value="GLYCEROPHOSPHODIESTER PHOSPHODIESTERASE, CYTOPLASMIC"/>
    <property type="match status" value="1"/>
</dbReference>
<dbReference type="GO" id="GO:0006629">
    <property type="term" value="P:lipid metabolic process"/>
    <property type="evidence" value="ECO:0007669"/>
    <property type="project" value="InterPro"/>
</dbReference>
<dbReference type="InterPro" id="IPR030395">
    <property type="entry name" value="GP_PDE_dom"/>
</dbReference>
<organism evidence="2">
    <name type="scientific">Gracilinema caldarium</name>
    <dbReference type="NCBI Taxonomy" id="215591"/>
    <lineage>
        <taxon>Bacteria</taxon>
        <taxon>Pseudomonadati</taxon>
        <taxon>Spirochaetota</taxon>
        <taxon>Spirochaetia</taxon>
        <taxon>Spirochaetales</taxon>
        <taxon>Breznakiellaceae</taxon>
        <taxon>Gracilinema</taxon>
    </lineage>
</organism>
<dbReference type="Gene3D" id="3.20.20.190">
    <property type="entry name" value="Phosphatidylinositol (PI) phosphodiesterase"/>
    <property type="match status" value="1"/>
</dbReference>
<protein>
    <recommendedName>
        <fullName evidence="1">GP-PDE domain-containing protein</fullName>
    </recommendedName>
</protein>
<sequence>MKTPTSYVTEAFLAGKTLVYGHRGSRAYAPMNTIPSFELAIKQGAQGIELDVQLSADRELVIIHDFTVDGTTDGSGAVKDLLFAELRELNAAAKFTPMETPLHGLIPHYPFTMIPTLEEVFSLVKDCGLQDFIVNVEIKAPYCNEDGSEGSDADNGIEAIVADCIDRYEMDRNVIISSFNPPTLKRFKAIKPAIPVGFLVEEASPAYTTALTAQWLPEKAGVTGHEAWHPRYSMVNSELVAQKREQGRMTQVWTMNDTELARKLKAWGVTGLITDMPDRIIAALN</sequence>
<accession>A0A7C3E681</accession>
<dbReference type="PROSITE" id="PS51704">
    <property type="entry name" value="GP_PDE"/>
    <property type="match status" value="1"/>
</dbReference>
<dbReference type="PANTHER" id="PTHR46211">
    <property type="entry name" value="GLYCEROPHOSPHORYL DIESTER PHOSPHODIESTERASE"/>
    <property type="match status" value="1"/>
</dbReference>
<evidence type="ECO:0000313" key="2">
    <source>
        <dbReference type="EMBL" id="HFH28651.1"/>
    </source>
</evidence>
<dbReference type="EMBL" id="DSVL01000123">
    <property type="protein sequence ID" value="HFH28651.1"/>
    <property type="molecule type" value="Genomic_DNA"/>
</dbReference>